<feature type="transmembrane region" description="Helical" evidence="2">
    <location>
        <begin position="25"/>
        <end position="43"/>
    </location>
</feature>
<name>A0A7K2ISZ5_9ACTN</name>
<keyword evidence="2" id="KW-0812">Transmembrane</keyword>
<evidence type="ECO:0000313" key="4">
    <source>
        <dbReference type="Proteomes" id="UP000467124"/>
    </source>
</evidence>
<keyword evidence="2" id="KW-1133">Transmembrane helix</keyword>
<proteinExistence type="predicted"/>
<feature type="region of interest" description="Disordered" evidence="1">
    <location>
        <begin position="91"/>
        <end position="177"/>
    </location>
</feature>
<feature type="compositionally biased region" description="Basic and acidic residues" evidence="1">
    <location>
        <begin position="150"/>
        <end position="163"/>
    </location>
</feature>
<gene>
    <name evidence="3" type="ORF">GTW20_12355</name>
</gene>
<feature type="compositionally biased region" description="Low complexity" evidence="1">
    <location>
        <begin position="164"/>
        <end position="177"/>
    </location>
</feature>
<dbReference type="AlphaFoldDB" id="A0A7K2ISZ5"/>
<dbReference type="Proteomes" id="UP000467124">
    <property type="component" value="Unassembled WGS sequence"/>
</dbReference>
<dbReference type="GeneID" id="91393317"/>
<evidence type="ECO:0000256" key="2">
    <source>
        <dbReference type="SAM" id="Phobius"/>
    </source>
</evidence>
<feature type="compositionally biased region" description="Basic and acidic residues" evidence="1">
    <location>
        <begin position="91"/>
        <end position="101"/>
    </location>
</feature>
<dbReference type="RefSeq" id="WP_017534341.1">
    <property type="nucleotide sequence ID" value="NZ_BAZE01000011.1"/>
</dbReference>
<keyword evidence="2" id="KW-0472">Membrane</keyword>
<protein>
    <submittedName>
        <fullName evidence="3">Uncharacterized protein</fullName>
    </submittedName>
</protein>
<evidence type="ECO:0000256" key="1">
    <source>
        <dbReference type="SAM" id="MobiDB-lite"/>
    </source>
</evidence>
<comment type="caution">
    <text evidence="3">The sequence shown here is derived from an EMBL/GenBank/DDBJ whole genome shotgun (WGS) entry which is preliminary data.</text>
</comment>
<dbReference type="EMBL" id="WWHY01000001">
    <property type="protein sequence ID" value="MYR33033.1"/>
    <property type="molecule type" value="Genomic_DNA"/>
</dbReference>
<feature type="region of interest" description="Disordered" evidence="1">
    <location>
        <begin position="214"/>
        <end position="235"/>
    </location>
</feature>
<sequence length="276" mass="27820">MSGYHGTVGATGVRPSVCPEPLRRALLFAGLVMGILFTVWLTSGSAQAEELVLTEPALPTGPSVVEGAETLGGSIGDTVTAVGERATRTVEDASKTARAVENEASEPVRTVHDTVRAASTPSVEGLPESLAPLTGPVSDPAPARSESPVEVEKPTETEERTLPDEGTTDPATTEAPEPPEALVAAVAPAGENVVHDEGDDAREVVEDGLDRISAGAGAPATAPAPASGGTATGPAVAGFLNAVSAPAPMPGLFEAARHVLRSAPAESTDEPTFSPD</sequence>
<organism evidence="3 4">
    <name type="scientific">Nocardiopsis alba</name>
    <dbReference type="NCBI Taxonomy" id="53437"/>
    <lineage>
        <taxon>Bacteria</taxon>
        <taxon>Bacillati</taxon>
        <taxon>Actinomycetota</taxon>
        <taxon>Actinomycetes</taxon>
        <taxon>Streptosporangiales</taxon>
        <taxon>Nocardiopsidaceae</taxon>
        <taxon>Nocardiopsis</taxon>
    </lineage>
</organism>
<evidence type="ECO:0000313" key="3">
    <source>
        <dbReference type="EMBL" id="MYR33033.1"/>
    </source>
</evidence>
<reference evidence="3 4" key="1">
    <citation type="journal article" date="2019" name="Nat. Commun.">
        <title>The antimicrobial potential of Streptomyces from insect microbiomes.</title>
        <authorList>
            <person name="Chevrette M.G."/>
            <person name="Carlson C.M."/>
            <person name="Ortega H.E."/>
            <person name="Thomas C."/>
            <person name="Ananiev G.E."/>
            <person name="Barns K.J."/>
            <person name="Book A.J."/>
            <person name="Cagnazzo J."/>
            <person name="Carlos C."/>
            <person name="Flanigan W."/>
            <person name="Grubbs K.J."/>
            <person name="Horn H.A."/>
            <person name="Hoffmann F.M."/>
            <person name="Klassen J.L."/>
            <person name="Knack J.J."/>
            <person name="Lewin G.R."/>
            <person name="McDonald B.R."/>
            <person name="Muller L."/>
            <person name="Melo W.G.P."/>
            <person name="Pinto-Tomas A.A."/>
            <person name="Schmitz A."/>
            <person name="Wendt-Pienkowski E."/>
            <person name="Wildman S."/>
            <person name="Zhao M."/>
            <person name="Zhang F."/>
            <person name="Bugni T.S."/>
            <person name="Andes D.R."/>
            <person name="Pupo M.T."/>
            <person name="Currie C.R."/>
        </authorList>
    </citation>
    <scope>NUCLEOTIDE SEQUENCE [LARGE SCALE GENOMIC DNA]</scope>
    <source>
        <strain evidence="3 4">SID5840</strain>
    </source>
</reference>
<accession>A0A7K2ISZ5</accession>